<dbReference type="AlphaFoldDB" id="A0A1D7UT39"/>
<keyword evidence="8" id="KW-0800">Toxin</keyword>
<evidence type="ECO:0000256" key="7">
    <source>
        <dbReference type="ARBA" id="ARBA00038093"/>
    </source>
</evidence>
<sequence>MIVDTSALLAILLQEEEQEKFVLAIVSNPNSRMSVANYLEAAVRTDRLKDPVLSRLLDEAIAKMKIHLEPVTVEQIQLAREAYKDFGKGSGHPAGLNFGDCFAYALAKNQRVPLLFKGEDFLHTDVERAKTY</sequence>
<dbReference type="InterPro" id="IPR002716">
    <property type="entry name" value="PIN_dom"/>
</dbReference>
<proteinExistence type="inferred from homology"/>
<dbReference type="SUPFAM" id="SSF88723">
    <property type="entry name" value="PIN domain-like"/>
    <property type="match status" value="1"/>
</dbReference>
<dbReference type="Pfam" id="PF01850">
    <property type="entry name" value="PIN"/>
    <property type="match status" value="1"/>
</dbReference>
<dbReference type="GO" id="GO:0090729">
    <property type="term" value="F:toxin activity"/>
    <property type="evidence" value="ECO:0007669"/>
    <property type="project" value="UniProtKB-KW"/>
</dbReference>
<dbReference type="PANTHER" id="PTHR33653:SF1">
    <property type="entry name" value="RIBONUCLEASE VAPC2"/>
    <property type="match status" value="1"/>
</dbReference>
<organism evidence="10 11">
    <name type="scientific">Leptospira tipperaryensis</name>
    <dbReference type="NCBI Taxonomy" id="2564040"/>
    <lineage>
        <taxon>Bacteria</taxon>
        <taxon>Pseudomonadati</taxon>
        <taxon>Spirochaetota</taxon>
        <taxon>Spirochaetia</taxon>
        <taxon>Leptospirales</taxon>
        <taxon>Leptospiraceae</taxon>
        <taxon>Leptospira</taxon>
    </lineage>
</organism>
<comment type="similarity">
    <text evidence="7 8">Belongs to the PINc/VapC protein family.</text>
</comment>
<dbReference type="GO" id="GO:0000287">
    <property type="term" value="F:magnesium ion binding"/>
    <property type="evidence" value="ECO:0007669"/>
    <property type="project" value="UniProtKB-UniRule"/>
</dbReference>
<gene>
    <name evidence="8" type="primary">vapC</name>
    <name evidence="10" type="ORF">A0128_02175</name>
</gene>
<keyword evidence="11" id="KW-1185">Reference proteome</keyword>
<keyword evidence="4 8" id="KW-0479">Metal-binding</keyword>
<dbReference type="GO" id="GO:0004540">
    <property type="term" value="F:RNA nuclease activity"/>
    <property type="evidence" value="ECO:0007669"/>
    <property type="project" value="InterPro"/>
</dbReference>
<dbReference type="Proteomes" id="UP000094197">
    <property type="component" value="Chromosome 1"/>
</dbReference>
<evidence type="ECO:0000256" key="2">
    <source>
        <dbReference type="ARBA" id="ARBA00022649"/>
    </source>
</evidence>
<evidence type="ECO:0000256" key="5">
    <source>
        <dbReference type="ARBA" id="ARBA00022801"/>
    </source>
</evidence>
<evidence type="ECO:0000256" key="1">
    <source>
        <dbReference type="ARBA" id="ARBA00001946"/>
    </source>
</evidence>
<dbReference type="EC" id="3.1.-.-" evidence="8"/>
<dbReference type="RefSeq" id="WP_069606027.1">
    <property type="nucleotide sequence ID" value="NZ_CP015217.1"/>
</dbReference>
<feature type="domain" description="PIN" evidence="9">
    <location>
        <begin position="1"/>
        <end position="125"/>
    </location>
</feature>
<dbReference type="KEGG" id="laj:A0128_02175"/>
<evidence type="ECO:0000313" key="11">
    <source>
        <dbReference type="Proteomes" id="UP000094197"/>
    </source>
</evidence>
<keyword evidence="6 8" id="KW-0460">Magnesium</keyword>
<name>A0A1D7UT39_9LEPT</name>
<evidence type="ECO:0000256" key="8">
    <source>
        <dbReference type="HAMAP-Rule" id="MF_00265"/>
    </source>
</evidence>
<dbReference type="OrthoDB" id="32625at2"/>
<dbReference type="InterPro" id="IPR029060">
    <property type="entry name" value="PIN-like_dom_sf"/>
</dbReference>
<feature type="binding site" evidence="8">
    <location>
        <position position="100"/>
    </location>
    <ligand>
        <name>Mg(2+)</name>
        <dbReference type="ChEBI" id="CHEBI:18420"/>
    </ligand>
</feature>
<dbReference type="InterPro" id="IPR050556">
    <property type="entry name" value="Type_II_TA_system_RNase"/>
</dbReference>
<dbReference type="HAMAP" id="MF_00265">
    <property type="entry name" value="VapC_Nob1"/>
    <property type="match status" value="1"/>
</dbReference>
<keyword evidence="2 8" id="KW-1277">Toxin-antitoxin system</keyword>
<accession>A0A1D7UT39</accession>
<dbReference type="PANTHER" id="PTHR33653">
    <property type="entry name" value="RIBONUCLEASE VAPC2"/>
    <property type="match status" value="1"/>
</dbReference>
<feature type="binding site" evidence="8">
    <location>
        <position position="4"/>
    </location>
    <ligand>
        <name>Mg(2+)</name>
        <dbReference type="ChEBI" id="CHEBI:18420"/>
    </ligand>
</feature>
<dbReference type="CDD" id="cd09871">
    <property type="entry name" value="PIN_MtVapC28-VapC30-like"/>
    <property type="match status" value="1"/>
</dbReference>
<dbReference type="Gene3D" id="3.40.50.1010">
    <property type="entry name" value="5'-nuclease"/>
    <property type="match status" value="1"/>
</dbReference>
<evidence type="ECO:0000256" key="4">
    <source>
        <dbReference type="ARBA" id="ARBA00022723"/>
    </source>
</evidence>
<evidence type="ECO:0000313" key="10">
    <source>
        <dbReference type="EMBL" id="AOP32780.1"/>
    </source>
</evidence>
<evidence type="ECO:0000256" key="3">
    <source>
        <dbReference type="ARBA" id="ARBA00022722"/>
    </source>
</evidence>
<comment type="function">
    <text evidence="8">Toxic component of a toxin-antitoxin (TA) system. An RNase.</text>
</comment>
<keyword evidence="3 8" id="KW-0540">Nuclease</keyword>
<evidence type="ECO:0000256" key="6">
    <source>
        <dbReference type="ARBA" id="ARBA00022842"/>
    </source>
</evidence>
<evidence type="ECO:0000259" key="9">
    <source>
        <dbReference type="Pfam" id="PF01850"/>
    </source>
</evidence>
<keyword evidence="5 8" id="KW-0378">Hydrolase</keyword>
<dbReference type="EMBL" id="CP015217">
    <property type="protein sequence ID" value="AOP32780.1"/>
    <property type="molecule type" value="Genomic_DNA"/>
</dbReference>
<dbReference type="InterPro" id="IPR022907">
    <property type="entry name" value="VapC_family"/>
</dbReference>
<dbReference type="GO" id="GO:0016787">
    <property type="term" value="F:hydrolase activity"/>
    <property type="evidence" value="ECO:0007669"/>
    <property type="project" value="UniProtKB-KW"/>
</dbReference>
<protein>
    <recommendedName>
        <fullName evidence="8">Ribonuclease VapC</fullName>
        <shortName evidence="8">RNase VapC</shortName>
        <ecNumber evidence="8">3.1.-.-</ecNumber>
    </recommendedName>
    <alternativeName>
        <fullName evidence="8">Toxin VapC</fullName>
    </alternativeName>
</protein>
<comment type="cofactor">
    <cofactor evidence="1 8">
        <name>Mg(2+)</name>
        <dbReference type="ChEBI" id="CHEBI:18420"/>
    </cofactor>
</comment>
<reference evidence="10 11" key="1">
    <citation type="submission" date="2016-04" db="EMBL/GenBank/DDBJ databases">
        <title>Complete genome seqeunce of Leptospira alstonii serovar Room22.</title>
        <authorList>
            <person name="Nally J.E."/>
            <person name="Bayles D.O."/>
            <person name="Hurley D."/>
            <person name="Fanning S."/>
            <person name="McMahon B.J."/>
            <person name="Arent Z."/>
        </authorList>
    </citation>
    <scope>NUCLEOTIDE SEQUENCE [LARGE SCALE GENOMIC DNA]</scope>
    <source>
        <strain evidence="10 11">GWTS #1</strain>
    </source>
</reference>